<organism evidence="16">
    <name type="scientific">Aegilops tauschii</name>
    <name type="common">Tausch's goatgrass</name>
    <name type="synonym">Aegilops squarrosa</name>
    <dbReference type="NCBI Taxonomy" id="37682"/>
    <lineage>
        <taxon>Eukaryota</taxon>
        <taxon>Viridiplantae</taxon>
        <taxon>Streptophyta</taxon>
        <taxon>Embryophyta</taxon>
        <taxon>Tracheophyta</taxon>
        <taxon>Spermatophyta</taxon>
        <taxon>Magnoliopsida</taxon>
        <taxon>Liliopsida</taxon>
        <taxon>Poales</taxon>
        <taxon>Poaceae</taxon>
        <taxon>BOP clade</taxon>
        <taxon>Pooideae</taxon>
        <taxon>Triticodae</taxon>
        <taxon>Triticeae</taxon>
        <taxon>Triticinae</taxon>
        <taxon>Aegilops</taxon>
    </lineage>
</organism>
<dbReference type="Gene3D" id="1.10.510.10">
    <property type="entry name" value="Transferase(Phosphotransferase) domain 1"/>
    <property type="match status" value="1"/>
</dbReference>
<dbReference type="InterPro" id="IPR036426">
    <property type="entry name" value="Bulb-type_lectin_dom_sf"/>
</dbReference>
<keyword evidence="11" id="KW-0472">Membrane</keyword>
<dbReference type="Gene3D" id="3.30.200.20">
    <property type="entry name" value="Phosphorylase Kinase, domain 1"/>
    <property type="match status" value="1"/>
</dbReference>
<evidence type="ECO:0000256" key="12">
    <source>
        <dbReference type="ARBA" id="ARBA00023157"/>
    </source>
</evidence>
<dbReference type="Pfam" id="PF00069">
    <property type="entry name" value="Pkinase"/>
    <property type="match status" value="1"/>
</dbReference>
<keyword evidence="13" id="KW-0675">Receptor</keyword>
<keyword evidence="6" id="KW-0732">Signal</keyword>
<comment type="catalytic activity">
    <reaction evidence="15">
        <text>L-seryl-[protein] + ATP = O-phospho-L-seryl-[protein] + ADP + H(+)</text>
        <dbReference type="Rhea" id="RHEA:17989"/>
        <dbReference type="Rhea" id="RHEA-COMP:9863"/>
        <dbReference type="Rhea" id="RHEA-COMP:11604"/>
        <dbReference type="ChEBI" id="CHEBI:15378"/>
        <dbReference type="ChEBI" id="CHEBI:29999"/>
        <dbReference type="ChEBI" id="CHEBI:30616"/>
        <dbReference type="ChEBI" id="CHEBI:83421"/>
        <dbReference type="ChEBI" id="CHEBI:456216"/>
        <dbReference type="EC" id="2.7.11.1"/>
    </reaction>
</comment>
<dbReference type="InterPro" id="IPR001480">
    <property type="entry name" value="Bulb-type_lectin_dom"/>
</dbReference>
<evidence type="ECO:0000256" key="7">
    <source>
        <dbReference type="ARBA" id="ARBA00022741"/>
    </source>
</evidence>
<keyword evidence="8" id="KW-0418">Kinase</keyword>
<accession>M8AXV6</accession>
<evidence type="ECO:0000256" key="1">
    <source>
        <dbReference type="ARBA" id="ARBA00004479"/>
    </source>
</evidence>
<dbReference type="PROSITE" id="PS50927">
    <property type="entry name" value="BULB_LECTIN"/>
    <property type="match status" value="1"/>
</dbReference>
<dbReference type="SMART" id="SM00108">
    <property type="entry name" value="B_lectin"/>
    <property type="match status" value="1"/>
</dbReference>
<dbReference type="CDD" id="cd00028">
    <property type="entry name" value="B_lectin"/>
    <property type="match status" value="1"/>
</dbReference>
<keyword evidence="5" id="KW-0812">Transmembrane</keyword>
<evidence type="ECO:0000256" key="14">
    <source>
        <dbReference type="ARBA" id="ARBA00047899"/>
    </source>
</evidence>
<dbReference type="SUPFAM" id="SSF56112">
    <property type="entry name" value="Protein kinase-like (PK-like)"/>
    <property type="match status" value="1"/>
</dbReference>
<dbReference type="PROSITE" id="PS00107">
    <property type="entry name" value="PROTEIN_KINASE_ATP"/>
    <property type="match status" value="1"/>
</dbReference>
<comment type="catalytic activity">
    <reaction evidence="14">
        <text>L-threonyl-[protein] + ATP = O-phospho-L-threonyl-[protein] + ADP + H(+)</text>
        <dbReference type="Rhea" id="RHEA:46608"/>
        <dbReference type="Rhea" id="RHEA-COMP:11060"/>
        <dbReference type="Rhea" id="RHEA-COMP:11605"/>
        <dbReference type="ChEBI" id="CHEBI:15378"/>
        <dbReference type="ChEBI" id="CHEBI:30013"/>
        <dbReference type="ChEBI" id="CHEBI:30616"/>
        <dbReference type="ChEBI" id="CHEBI:61977"/>
        <dbReference type="ChEBI" id="CHEBI:456216"/>
        <dbReference type="EC" id="2.7.11.1"/>
    </reaction>
</comment>
<keyword evidence="9" id="KW-0067">ATP-binding</keyword>
<dbReference type="Gene3D" id="2.90.10.10">
    <property type="entry name" value="Bulb-type lectin domain"/>
    <property type="match status" value="1"/>
</dbReference>
<dbReference type="EC" id="2.7.11.1" evidence="2"/>
<sequence length="958" mass="105972">MWLIMATFVALASCFAPAPGAAATVSAPRPLRGNHTLVSAQGKFELGLFSPAGSLGDRFYLGIWYKNIPVQTVVWVGNRATPLSAVASAELRVSAADGNLELVGPTGASALPVVVWSSNLSSSSMSSSPGRNTAEIRDNGNLVLVDGDNSSNVLWQSFDHPADTLVPEAWVGENKLTGEYQALTSWRNAQDPAPGMFYNTVDPNGTSEFFLMWNKSRTYFRSGIWTGRIFATATEATRTMLYNTTYVETPAYRRLTNVVYDNATITRIVLDLTGQVKVYVWVHARQSWQPFWTAPAVQCDVYALCGAFGVCDQRSQLPCRCPPGFAPVSEGDWALSDWSSGCRRRSPLMCAHNRSTTDGFLALTDVKLPDDSLAVATAQSKAQCESTCQSNCSCQAYAFSAGGGGCTVWHGEIRNLEQLYADSGVSGSELHLRLSEAGLQDLGVSGTDGKKRGRTLWLVLGIPLAGVAAFGVSVILAWRILLARRRRLANEKGSSLVVYSYGDLRAATKNFSEWLGGGGFGSVYRGVLKQQKRDNTTQLQVAVKKLESLGQQGDKQFRTEVSTLGCIQHVNLVRLLGFYSSDVEKMLVYEYMPRGSLDRSLFGGGATLTWPERYCIMVGVARGLAYLHHGCHECIIHCDIKPENILLDNDMSPRIADFGMAKLVGRDFSRALTTMRGTIGYLAPEWISGQPISAKADVYSFGMVLFELISGRRNSDGYSEVEAIGSWSSDSWTFFPVWAAGQDQEAQRPTMAQVVQALEGAVQMLRDGFKEFVTKIWTNNYEGSNIEKWQNRLRVLWKKIKGWTKNANAWYRKFENEILAKLYAIHKIGLNKRELREQLGMILKKEEMKWLQRNNDKEIRERGPLDPELILIAGEGKSHGRHLLCNGVIATSSHRKLHEIRASSTSSTLSIRSRPTGASRKITRLKHPCNLYDPNAILHALLDKRDVEEEQRQQAEAE</sequence>
<evidence type="ECO:0000256" key="4">
    <source>
        <dbReference type="ARBA" id="ARBA00022679"/>
    </source>
</evidence>
<dbReference type="GO" id="GO:0005524">
    <property type="term" value="F:ATP binding"/>
    <property type="evidence" value="ECO:0007669"/>
    <property type="project" value="UniProtKB-UniRule"/>
</dbReference>
<keyword evidence="10" id="KW-1133">Transmembrane helix</keyword>
<evidence type="ECO:0000256" key="10">
    <source>
        <dbReference type="ARBA" id="ARBA00022989"/>
    </source>
</evidence>
<evidence type="ECO:0000256" key="9">
    <source>
        <dbReference type="ARBA" id="ARBA00022840"/>
    </source>
</evidence>
<dbReference type="SMART" id="SM00473">
    <property type="entry name" value="PAN_AP"/>
    <property type="match status" value="1"/>
</dbReference>
<name>M8AXV6_AEGTA</name>
<dbReference type="InterPro" id="IPR000719">
    <property type="entry name" value="Prot_kinase_dom"/>
</dbReference>
<dbReference type="SMART" id="SM00220">
    <property type="entry name" value="S_TKc"/>
    <property type="match status" value="1"/>
</dbReference>
<keyword evidence="4" id="KW-0808">Transferase</keyword>
<keyword evidence="3" id="KW-0723">Serine/threonine-protein kinase</keyword>
<evidence type="ECO:0000256" key="3">
    <source>
        <dbReference type="ARBA" id="ARBA00022527"/>
    </source>
</evidence>
<dbReference type="SUPFAM" id="SSF51110">
    <property type="entry name" value="alpha-D-mannose-specific plant lectins"/>
    <property type="match status" value="1"/>
</dbReference>
<dbReference type="PANTHER" id="PTHR47974:SF19">
    <property type="entry name" value="RECEPTOR-LIKE SERINE_THREONINE-PROTEIN KINASE"/>
    <property type="match status" value="1"/>
</dbReference>
<protein>
    <recommendedName>
        <fullName evidence="2">non-specific serine/threonine protein kinase</fullName>
        <ecNumber evidence="2">2.7.11.1</ecNumber>
    </recommendedName>
</protein>
<evidence type="ECO:0000256" key="8">
    <source>
        <dbReference type="ARBA" id="ARBA00022777"/>
    </source>
</evidence>
<reference evidence="16" key="1">
    <citation type="submission" date="2015-06" db="UniProtKB">
        <authorList>
            <consortium name="EnsemblPlants"/>
        </authorList>
    </citation>
    <scope>IDENTIFICATION</scope>
</reference>
<dbReference type="GO" id="GO:0048544">
    <property type="term" value="P:recognition of pollen"/>
    <property type="evidence" value="ECO:0007669"/>
    <property type="project" value="InterPro"/>
</dbReference>
<dbReference type="InterPro" id="IPR003609">
    <property type="entry name" value="Pan_app"/>
</dbReference>
<evidence type="ECO:0000256" key="11">
    <source>
        <dbReference type="ARBA" id="ARBA00023136"/>
    </source>
</evidence>
<dbReference type="Pfam" id="PF00954">
    <property type="entry name" value="S_locus_glycop"/>
    <property type="match status" value="1"/>
</dbReference>
<dbReference type="FunFam" id="3.30.200.20:FF:000178">
    <property type="entry name" value="serine/threonine-protein kinase PBS1-like"/>
    <property type="match status" value="1"/>
</dbReference>
<dbReference type="Pfam" id="PF01453">
    <property type="entry name" value="B_lectin"/>
    <property type="match status" value="1"/>
</dbReference>
<dbReference type="GO" id="GO:0004674">
    <property type="term" value="F:protein serine/threonine kinase activity"/>
    <property type="evidence" value="ECO:0007669"/>
    <property type="project" value="UniProtKB-KW"/>
</dbReference>
<dbReference type="PANTHER" id="PTHR47974">
    <property type="entry name" value="OS07G0415500 PROTEIN"/>
    <property type="match status" value="1"/>
</dbReference>
<dbReference type="InterPro" id="IPR017441">
    <property type="entry name" value="Protein_kinase_ATP_BS"/>
</dbReference>
<evidence type="ECO:0000256" key="13">
    <source>
        <dbReference type="ARBA" id="ARBA00023170"/>
    </source>
</evidence>
<comment type="subcellular location">
    <subcellularLocation>
        <location evidence="1">Membrane</location>
        <topology evidence="1">Single-pass type I membrane protein</topology>
    </subcellularLocation>
</comment>
<keyword evidence="12" id="KW-1015">Disulfide bond</keyword>
<evidence type="ECO:0000256" key="5">
    <source>
        <dbReference type="ARBA" id="ARBA00022692"/>
    </source>
</evidence>
<dbReference type="PROSITE" id="PS50948">
    <property type="entry name" value="PAN"/>
    <property type="match status" value="1"/>
</dbReference>
<dbReference type="InterPro" id="IPR000858">
    <property type="entry name" value="S_locus_glycoprot_dom"/>
</dbReference>
<evidence type="ECO:0000313" key="16">
    <source>
        <dbReference type="EnsemblPlants" id="EMT09282"/>
    </source>
</evidence>
<dbReference type="EnsemblPlants" id="EMT09282">
    <property type="protein sequence ID" value="EMT09282"/>
    <property type="gene ID" value="F775_14061"/>
</dbReference>
<dbReference type="GO" id="GO:0016020">
    <property type="term" value="C:membrane"/>
    <property type="evidence" value="ECO:0007669"/>
    <property type="project" value="UniProtKB-SubCell"/>
</dbReference>
<keyword evidence="7" id="KW-0547">Nucleotide-binding</keyword>
<dbReference type="AlphaFoldDB" id="M8AXV6"/>
<dbReference type="FunFam" id="1.10.510.10:FF:001023">
    <property type="entry name" value="Os07g0541700 protein"/>
    <property type="match status" value="1"/>
</dbReference>
<dbReference type="CDD" id="cd01098">
    <property type="entry name" value="PAN_AP_plant"/>
    <property type="match status" value="1"/>
</dbReference>
<evidence type="ECO:0000256" key="6">
    <source>
        <dbReference type="ARBA" id="ARBA00022729"/>
    </source>
</evidence>
<dbReference type="PROSITE" id="PS00108">
    <property type="entry name" value="PROTEIN_KINASE_ST"/>
    <property type="match status" value="1"/>
</dbReference>
<dbReference type="GO" id="GO:0051707">
    <property type="term" value="P:response to other organism"/>
    <property type="evidence" value="ECO:0007669"/>
    <property type="project" value="UniProtKB-ARBA"/>
</dbReference>
<dbReference type="InterPro" id="IPR008271">
    <property type="entry name" value="Ser/Thr_kinase_AS"/>
</dbReference>
<dbReference type="Pfam" id="PF08276">
    <property type="entry name" value="PAN_2"/>
    <property type="match status" value="1"/>
</dbReference>
<evidence type="ECO:0000256" key="2">
    <source>
        <dbReference type="ARBA" id="ARBA00012513"/>
    </source>
</evidence>
<dbReference type="PROSITE" id="PS50011">
    <property type="entry name" value="PROTEIN_KINASE_DOM"/>
    <property type="match status" value="1"/>
</dbReference>
<proteinExistence type="predicted"/>
<dbReference type="InterPro" id="IPR011009">
    <property type="entry name" value="Kinase-like_dom_sf"/>
</dbReference>
<evidence type="ECO:0000256" key="15">
    <source>
        <dbReference type="ARBA" id="ARBA00048679"/>
    </source>
</evidence>